<proteinExistence type="predicted"/>
<comment type="caution">
    <text evidence="4">The sequence shown here is derived from an EMBL/GenBank/DDBJ whole genome shotgun (WGS) entry which is preliminary data.</text>
</comment>
<evidence type="ECO:0000313" key="5">
    <source>
        <dbReference type="Proteomes" id="UP000295301"/>
    </source>
</evidence>
<dbReference type="RefSeq" id="WP_133361002.1">
    <property type="nucleotide sequence ID" value="NZ_SMUV01000072.1"/>
</dbReference>
<dbReference type="OrthoDB" id="4964299at2"/>
<evidence type="ECO:0000256" key="3">
    <source>
        <dbReference type="ARBA" id="ARBA00022989"/>
    </source>
</evidence>
<protein>
    <submittedName>
        <fullName evidence="4">Glycosyltransferase family 2 protein</fullName>
    </submittedName>
</protein>
<keyword evidence="2" id="KW-0812">Transmembrane</keyword>
<keyword evidence="5" id="KW-1185">Reference proteome</keyword>
<comment type="subcellular location">
    <subcellularLocation>
        <location evidence="1">Membrane</location>
        <topology evidence="1">Single-pass membrane protein</topology>
    </subcellularLocation>
</comment>
<name>A0A4R5UVC6_9RHOB</name>
<dbReference type="AlphaFoldDB" id="A0A4R5UVC6"/>
<dbReference type="Proteomes" id="UP000295301">
    <property type="component" value="Unassembled WGS sequence"/>
</dbReference>
<dbReference type="PANTHER" id="PTHR21461:SF69">
    <property type="entry name" value="GLYCOSYLTRANSFERASE FAMILY 92 PROTEIN"/>
    <property type="match status" value="1"/>
</dbReference>
<gene>
    <name evidence="4" type="ORF">E1832_17165</name>
</gene>
<dbReference type="GO" id="GO:0016020">
    <property type="term" value="C:membrane"/>
    <property type="evidence" value="ECO:0007669"/>
    <property type="project" value="UniProtKB-SubCell"/>
</dbReference>
<dbReference type="GO" id="GO:0005737">
    <property type="term" value="C:cytoplasm"/>
    <property type="evidence" value="ECO:0007669"/>
    <property type="project" value="TreeGrafter"/>
</dbReference>
<evidence type="ECO:0000256" key="1">
    <source>
        <dbReference type="ARBA" id="ARBA00004167"/>
    </source>
</evidence>
<keyword evidence="3" id="KW-0472">Membrane</keyword>
<evidence type="ECO:0000313" key="4">
    <source>
        <dbReference type="EMBL" id="TDK42996.1"/>
    </source>
</evidence>
<keyword evidence="3" id="KW-1133">Transmembrane helix</keyword>
<dbReference type="EMBL" id="SMUV01000072">
    <property type="protein sequence ID" value="TDK42996.1"/>
    <property type="molecule type" value="Genomic_DNA"/>
</dbReference>
<dbReference type="Pfam" id="PF13704">
    <property type="entry name" value="Glyco_tranf_2_4"/>
    <property type="match status" value="1"/>
</dbReference>
<sequence length="788" mass="87431">MRIYLHIGPQYMGADQLFQVLDAKRAQLKDKGILFPRSPGAKNHTRLFMAVSDADHIDPLRFNRGFIAPDKQETLYRMLGRTLAQDVEKARPDILILAAEQLGSGLCRTSELERLRALLTPLSGDIRIIAHVDEPARALARAYAGQVLEGRAAPLGREIEMARTGGDWWADSLAAAPAPDPAGGQFLETQAPPFWIDSAALVRFWESVFGAGSVTLRAHDPARVYGPEATEELRATFGLAPTIGKADPAHEPPAPSAAWLARARQLNALLLRVLEDHARILPRPMWRGFLDEIAIDGAALAAGALSPVSARFAADAGALVAAHPALGDALAPDAPLPDWQEPDPGRGYRATQYLSCFIEPIEQASKAERERKHADLAQVNGHGADPAAAKAPDGLSETAQRVLPPLAVEKFHHLKTTPYAPHNDLGTVREDAPAPPYAPLPPRTLAEGSSGTVIVGCMKNEAPYIVEWVAYHRAIGVDNFLIYTNDCTDGTDEILGRLQQMGVLEHRINDDWRGKSPQQHALNLSLKEPVVRNADWLMHIDVDEFVNVRCGNGTLPDFFGAVPQATNVAMTWRLFGHSGVTRLNDRFVIEQFDRCAPKYCPKPHTVWGFKTLFRNIGAYQKLSCHRPNKLADDKRDKVLWVNGSGQDMTKEAIDNGWRSSKRSVGYDLLQLNHYALRSAESFLIKRQRGRALHVDRSIGLNYWIRMDWDDARDLTIQRNLPRLRTEYDRLMADDRLRGLHEEGLGWHHAKAAELHEKPEFQELYAQALEILLTGTERAAYALALDMES</sequence>
<dbReference type="GO" id="GO:0016757">
    <property type="term" value="F:glycosyltransferase activity"/>
    <property type="evidence" value="ECO:0007669"/>
    <property type="project" value="TreeGrafter"/>
</dbReference>
<reference evidence="4 5" key="1">
    <citation type="submission" date="2019-03" db="EMBL/GenBank/DDBJ databases">
        <title>Ruegeria lutea sp. nov., a novel strain, isolated from marine sediment, the Masan Bay, South Korea.</title>
        <authorList>
            <person name="Kim J."/>
            <person name="Kim D.-Y."/>
            <person name="Lee S.-S."/>
        </authorList>
    </citation>
    <scope>NUCLEOTIDE SEQUENCE [LARGE SCALE GENOMIC DNA]</scope>
    <source>
        <strain evidence="4 5">318-1</strain>
    </source>
</reference>
<organism evidence="4 5">
    <name type="scientific">Antarcticimicrobium luteum</name>
    <dbReference type="NCBI Taxonomy" id="2547397"/>
    <lineage>
        <taxon>Bacteria</taxon>
        <taxon>Pseudomonadati</taxon>
        <taxon>Pseudomonadota</taxon>
        <taxon>Alphaproteobacteria</taxon>
        <taxon>Rhodobacterales</taxon>
        <taxon>Paracoccaceae</taxon>
        <taxon>Antarcticimicrobium</taxon>
    </lineage>
</organism>
<accession>A0A4R5UVC6</accession>
<dbReference type="PANTHER" id="PTHR21461">
    <property type="entry name" value="GLYCOSYLTRANSFERASE FAMILY 92 PROTEIN"/>
    <property type="match status" value="1"/>
</dbReference>
<evidence type="ECO:0000256" key="2">
    <source>
        <dbReference type="ARBA" id="ARBA00022692"/>
    </source>
</evidence>
<keyword evidence="4" id="KW-0808">Transferase</keyword>